<protein>
    <recommendedName>
        <fullName evidence="8">Acetyl-coenzyme A transporter 1</fullName>
    </recommendedName>
</protein>
<reference evidence="6" key="1">
    <citation type="submission" date="2020-05" db="EMBL/GenBank/DDBJ databases">
        <title>Phylogenomic resolution of chytrid fungi.</title>
        <authorList>
            <person name="Stajich J.E."/>
            <person name="Amses K."/>
            <person name="Simmons R."/>
            <person name="Seto K."/>
            <person name="Myers J."/>
            <person name="Bonds A."/>
            <person name="Quandt C.A."/>
            <person name="Barry K."/>
            <person name="Liu P."/>
            <person name="Grigoriev I."/>
            <person name="Longcore J.E."/>
            <person name="James T.Y."/>
        </authorList>
    </citation>
    <scope>NUCLEOTIDE SEQUENCE</scope>
    <source>
        <strain evidence="6">JEL0318</strain>
    </source>
</reference>
<name>A0AAD5SC25_9FUNG</name>
<evidence type="ECO:0000256" key="1">
    <source>
        <dbReference type="ARBA" id="ARBA00004141"/>
    </source>
</evidence>
<feature type="transmembrane region" description="Helical" evidence="5">
    <location>
        <begin position="165"/>
        <end position="184"/>
    </location>
</feature>
<accession>A0AAD5SC25</accession>
<evidence type="ECO:0000256" key="3">
    <source>
        <dbReference type="ARBA" id="ARBA00022989"/>
    </source>
</evidence>
<organism evidence="6 7">
    <name type="scientific">Rhizophlyctis rosea</name>
    <dbReference type="NCBI Taxonomy" id="64517"/>
    <lineage>
        <taxon>Eukaryota</taxon>
        <taxon>Fungi</taxon>
        <taxon>Fungi incertae sedis</taxon>
        <taxon>Chytridiomycota</taxon>
        <taxon>Chytridiomycota incertae sedis</taxon>
        <taxon>Chytridiomycetes</taxon>
        <taxon>Rhizophlyctidales</taxon>
        <taxon>Rhizophlyctidaceae</taxon>
        <taxon>Rhizophlyctis</taxon>
    </lineage>
</organism>
<comment type="caution">
    <text evidence="6">The sequence shown here is derived from an EMBL/GenBank/DDBJ whole genome shotgun (WGS) entry which is preliminary data.</text>
</comment>
<dbReference type="PANTHER" id="PTHR12778:SF9">
    <property type="entry name" value="ACETYL-COENZYME A TRANSPORTER 1"/>
    <property type="match status" value="1"/>
</dbReference>
<keyword evidence="2 5" id="KW-0812">Transmembrane</keyword>
<dbReference type="SUPFAM" id="SSF103473">
    <property type="entry name" value="MFS general substrate transporter"/>
    <property type="match status" value="1"/>
</dbReference>
<dbReference type="AlphaFoldDB" id="A0AAD5SC25"/>
<evidence type="ECO:0000313" key="7">
    <source>
        <dbReference type="Proteomes" id="UP001212841"/>
    </source>
</evidence>
<dbReference type="Proteomes" id="UP001212841">
    <property type="component" value="Unassembled WGS sequence"/>
</dbReference>
<evidence type="ECO:0000256" key="5">
    <source>
        <dbReference type="SAM" id="Phobius"/>
    </source>
</evidence>
<comment type="subcellular location">
    <subcellularLocation>
        <location evidence="1">Membrane</location>
        <topology evidence="1">Multi-pass membrane protein</topology>
    </subcellularLocation>
</comment>
<keyword evidence="7" id="KW-1185">Reference proteome</keyword>
<keyword evidence="4 5" id="KW-0472">Membrane</keyword>
<proteinExistence type="predicted"/>
<keyword evidence="3 5" id="KW-1133">Transmembrane helix</keyword>
<dbReference type="PANTHER" id="PTHR12778">
    <property type="entry name" value="SOLUTE CARRIER FAMILY 33 ACETYL-COA TRANSPORTER -RELATED"/>
    <property type="match status" value="1"/>
</dbReference>
<feature type="transmembrane region" description="Helical" evidence="5">
    <location>
        <begin position="204"/>
        <end position="225"/>
    </location>
</feature>
<dbReference type="GO" id="GO:0008521">
    <property type="term" value="F:acetyl-CoA transmembrane transporter activity"/>
    <property type="evidence" value="ECO:0007669"/>
    <property type="project" value="InterPro"/>
</dbReference>
<dbReference type="GO" id="GO:0035348">
    <property type="term" value="P:acetyl-CoA transmembrane transport"/>
    <property type="evidence" value="ECO:0007669"/>
    <property type="project" value="InterPro"/>
</dbReference>
<sequence length="255" mass="28681">MKGGVKYHPISTSKEADKWRDMKNMVLLVFLYMLQGVPLGLTMGSVPFLLKSKMSFGELAIFSLSSYPYSLKLLWSPIVDSLYLPSIGRRKSWIVPIQALLGISMLVLGGGIDETLKQEQLPVRALGLTFTFFVFLCATQDIAVDGWALTLLKGENKAYASTAQTIGLNTGYFLSFTVFLALNSPEFCNSYLRSTPATEGLIPLGSYLQFWGLMFLVCDAWLIFLQKEEEDEDEIIDDIKTVYTTIWDVCKMQRE</sequence>
<dbReference type="InterPro" id="IPR024371">
    <property type="entry name" value="AcetylCoA_trans_1-like"/>
</dbReference>
<evidence type="ECO:0008006" key="8">
    <source>
        <dbReference type="Google" id="ProtNLM"/>
    </source>
</evidence>
<dbReference type="Pfam" id="PF13000">
    <property type="entry name" value="Acatn"/>
    <property type="match status" value="1"/>
</dbReference>
<dbReference type="InterPro" id="IPR004752">
    <property type="entry name" value="AmpG_permease/AT-1"/>
</dbReference>
<evidence type="ECO:0000313" key="6">
    <source>
        <dbReference type="EMBL" id="KAJ3050751.1"/>
    </source>
</evidence>
<gene>
    <name evidence="6" type="ORF">HK097_008253</name>
</gene>
<dbReference type="EMBL" id="JADGJD010000476">
    <property type="protein sequence ID" value="KAJ3050751.1"/>
    <property type="molecule type" value="Genomic_DNA"/>
</dbReference>
<evidence type="ECO:0000256" key="2">
    <source>
        <dbReference type="ARBA" id="ARBA00022692"/>
    </source>
</evidence>
<feature type="transmembrane region" description="Helical" evidence="5">
    <location>
        <begin position="93"/>
        <end position="112"/>
    </location>
</feature>
<dbReference type="InterPro" id="IPR036259">
    <property type="entry name" value="MFS_trans_sf"/>
</dbReference>
<evidence type="ECO:0000256" key="4">
    <source>
        <dbReference type="ARBA" id="ARBA00023136"/>
    </source>
</evidence>
<dbReference type="GO" id="GO:0016020">
    <property type="term" value="C:membrane"/>
    <property type="evidence" value="ECO:0007669"/>
    <property type="project" value="UniProtKB-SubCell"/>
</dbReference>
<feature type="transmembrane region" description="Helical" evidence="5">
    <location>
        <begin position="25"/>
        <end position="50"/>
    </location>
</feature>
<feature type="transmembrane region" description="Helical" evidence="5">
    <location>
        <begin position="124"/>
        <end position="144"/>
    </location>
</feature>